<name>A0A1L7WMF9_9HELO</name>
<dbReference type="InterPro" id="IPR050416">
    <property type="entry name" value="FAD-linked_Oxidoreductase"/>
</dbReference>
<dbReference type="InterPro" id="IPR016166">
    <property type="entry name" value="FAD-bd_PCMH"/>
</dbReference>
<dbReference type="Gene3D" id="3.30.465.10">
    <property type="match status" value="1"/>
</dbReference>
<evidence type="ECO:0000313" key="6">
    <source>
        <dbReference type="EMBL" id="CZR53974.1"/>
    </source>
</evidence>
<dbReference type="Gene3D" id="3.40.462.20">
    <property type="match status" value="1"/>
</dbReference>
<sequence>MAGLLSSVLEGVLGVPSAILGAPSPVPSGGMAACAAIAANTQVQMESWPVNQYTSQYSTARTHYWNAANADRTPACVVLPQNAQDVSDAIRVLLGYPDIGVAVKSGGHNANVGFSSTDGGVLISMANSNSTTISPDLQTAYLSPGATWAQTLAALEPYGKAAVGGRIGDVGVGGLLLGCGLSFLSALYGLPCDNILNYEVVLSNASIVNANATSNTDLFWALKGGGDQFGIVTKFTVRTVPIGQVWGGYRTYSSNYASQILNLTQDFTANFPDLGAGIIVTLEIVASNLDQFVTVFFFYNGPNPPPGSFDKFLSLPFTADTTKTWSYSSMLASNANVASVYGLRYLLRGTTIPNLPSTNGTDLVNANYNNFVSYVLKLGLLKSFYQFVLIYQPMPYAIPAASERANPLGNLLGLSTNYGDQMWMASTVSWLTSDGDSSGRSMITDIINDVASYVRAGYPNVKASNFQSGDLQAMFAPATFMNDAMSDQPVLQGYGNATYQRLKSVQKEYDPIGFFPGRTNGFKLT</sequence>
<comment type="similarity">
    <text evidence="1">Belongs to the oxygen-dependent FAD-linked oxidoreductase family.</text>
</comment>
<proteinExistence type="inferred from homology"/>
<protein>
    <recommendedName>
        <fullName evidence="5">FAD-binding PCMH-type domain-containing protein</fullName>
    </recommendedName>
</protein>
<dbReference type="PROSITE" id="PS51387">
    <property type="entry name" value="FAD_PCMH"/>
    <property type="match status" value="1"/>
</dbReference>
<keyword evidence="3" id="KW-0274">FAD</keyword>
<gene>
    <name evidence="6" type="ORF">PAC_03857</name>
</gene>
<dbReference type="SUPFAM" id="SSF56176">
    <property type="entry name" value="FAD-binding/transporter-associated domain-like"/>
    <property type="match status" value="1"/>
</dbReference>
<feature type="domain" description="FAD-binding PCMH-type" evidence="5">
    <location>
        <begin position="70"/>
        <end position="242"/>
    </location>
</feature>
<reference evidence="6 7" key="1">
    <citation type="submission" date="2016-03" db="EMBL/GenBank/DDBJ databases">
        <authorList>
            <person name="Ploux O."/>
        </authorList>
    </citation>
    <scope>NUCLEOTIDE SEQUENCE [LARGE SCALE GENOMIC DNA]</scope>
    <source>
        <strain evidence="6 7">UAMH 11012</strain>
    </source>
</reference>
<dbReference type="AlphaFoldDB" id="A0A1L7WMF9"/>
<dbReference type="PROSITE" id="PS00862">
    <property type="entry name" value="OX2_COVAL_FAD"/>
    <property type="match status" value="1"/>
</dbReference>
<dbReference type="GO" id="GO:0071949">
    <property type="term" value="F:FAD binding"/>
    <property type="evidence" value="ECO:0007669"/>
    <property type="project" value="InterPro"/>
</dbReference>
<dbReference type="Gene3D" id="3.30.43.10">
    <property type="entry name" value="Uridine Diphospho-n-acetylenolpyruvylglucosamine Reductase, domain 2"/>
    <property type="match status" value="1"/>
</dbReference>
<dbReference type="OrthoDB" id="2151789at2759"/>
<dbReference type="Proteomes" id="UP000184330">
    <property type="component" value="Unassembled WGS sequence"/>
</dbReference>
<keyword evidence="7" id="KW-1185">Reference proteome</keyword>
<dbReference type="EMBL" id="FJOG01000004">
    <property type="protein sequence ID" value="CZR53974.1"/>
    <property type="molecule type" value="Genomic_DNA"/>
</dbReference>
<dbReference type="PANTHER" id="PTHR42973">
    <property type="entry name" value="BINDING OXIDOREDUCTASE, PUTATIVE (AFU_ORTHOLOGUE AFUA_1G17690)-RELATED"/>
    <property type="match status" value="1"/>
</dbReference>
<keyword evidence="2" id="KW-0285">Flavoprotein</keyword>
<organism evidence="6 7">
    <name type="scientific">Phialocephala subalpina</name>
    <dbReference type="NCBI Taxonomy" id="576137"/>
    <lineage>
        <taxon>Eukaryota</taxon>
        <taxon>Fungi</taxon>
        <taxon>Dikarya</taxon>
        <taxon>Ascomycota</taxon>
        <taxon>Pezizomycotina</taxon>
        <taxon>Leotiomycetes</taxon>
        <taxon>Helotiales</taxon>
        <taxon>Mollisiaceae</taxon>
        <taxon>Phialocephala</taxon>
        <taxon>Phialocephala fortinii species complex</taxon>
    </lineage>
</organism>
<evidence type="ECO:0000259" key="5">
    <source>
        <dbReference type="PROSITE" id="PS51387"/>
    </source>
</evidence>
<dbReference type="STRING" id="576137.A0A1L7WMF9"/>
<dbReference type="InterPro" id="IPR036318">
    <property type="entry name" value="FAD-bd_PCMH-like_sf"/>
</dbReference>
<evidence type="ECO:0000256" key="3">
    <source>
        <dbReference type="ARBA" id="ARBA00022827"/>
    </source>
</evidence>
<evidence type="ECO:0000256" key="1">
    <source>
        <dbReference type="ARBA" id="ARBA00005466"/>
    </source>
</evidence>
<dbReference type="InterPro" id="IPR006093">
    <property type="entry name" value="Oxy_OxRdtase_FAD_BS"/>
</dbReference>
<dbReference type="InterPro" id="IPR016167">
    <property type="entry name" value="FAD-bd_PCMH_sub1"/>
</dbReference>
<evidence type="ECO:0000256" key="4">
    <source>
        <dbReference type="ARBA" id="ARBA00023002"/>
    </source>
</evidence>
<dbReference type="PANTHER" id="PTHR42973:SF13">
    <property type="entry name" value="FAD-BINDING PCMH-TYPE DOMAIN-CONTAINING PROTEIN"/>
    <property type="match status" value="1"/>
</dbReference>
<dbReference type="InterPro" id="IPR016169">
    <property type="entry name" value="FAD-bd_PCMH_sub2"/>
</dbReference>
<dbReference type="InterPro" id="IPR006094">
    <property type="entry name" value="Oxid_FAD_bind_N"/>
</dbReference>
<dbReference type="Pfam" id="PF01565">
    <property type="entry name" value="FAD_binding_4"/>
    <property type="match status" value="1"/>
</dbReference>
<dbReference type="GO" id="GO:0016491">
    <property type="term" value="F:oxidoreductase activity"/>
    <property type="evidence" value="ECO:0007669"/>
    <property type="project" value="UniProtKB-KW"/>
</dbReference>
<evidence type="ECO:0000256" key="2">
    <source>
        <dbReference type="ARBA" id="ARBA00022630"/>
    </source>
</evidence>
<keyword evidence="4" id="KW-0560">Oxidoreductase</keyword>
<evidence type="ECO:0000313" key="7">
    <source>
        <dbReference type="Proteomes" id="UP000184330"/>
    </source>
</evidence>
<accession>A0A1L7WMF9</accession>